<reference evidence="12" key="1">
    <citation type="submission" date="2020-09" db="EMBL/GenBank/DDBJ databases">
        <title>Genome-Enabled Discovery of Anthraquinone Biosynthesis in Senna tora.</title>
        <authorList>
            <person name="Kang S.-H."/>
            <person name="Pandey R.P."/>
            <person name="Lee C.-M."/>
            <person name="Sim J.-S."/>
            <person name="Jeong J.-T."/>
            <person name="Choi B.-S."/>
            <person name="Jung M."/>
            <person name="Ginzburg D."/>
            <person name="Zhao K."/>
            <person name="Won S.Y."/>
            <person name="Oh T.-J."/>
            <person name="Yu Y."/>
            <person name="Kim N.-H."/>
            <person name="Lee O.R."/>
            <person name="Lee T.-H."/>
            <person name="Bashyal P."/>
            <person name="Kim T.-S."/>
            <person name="Lee W.-H."/>
            <person name="Kawkins C."/>
            <person name="Kim C.-K."/>
            <person name="Kim J.S."/>
            <person name="Ahn B.O."/>
            <person name="Rhee S.Y."/>
            <person name="Sohng J.K."/>
        </authorList>
    </citation>
    <scope>NUCLEOTIDE SEQUENCE</scope>
    <source>
        <tissue evidence="12">Leaf</tissue>
    </source>
</reference>
<dbReference type="EMBL" id="JAAIUW010000006">
    <property type="protein sequence ID" value="KAF7829353.1"/>
    <property type="molecule type" value="Genomic_DNA"/>
</dbReference>
<sequence length="383" mass="42480">MDPSEIETERELNPNQSDRIYHLAVDFGGSLVKLVYFTKNDDDEEIPHRMALAKSKTSSGYPVLKGRLQFKKFETSKINDCLEFIKSMKLHLGGCQQQDGPGTQITAVKATGGGAYKYADLFKERLGITLDKEDEMDCLVVHQEAFTYMDGQKEFVQIEPDDLYPYLLVNIGSGVGILKVDGDGKFERVSGTSIGGGTFWGLGKLLTKCKSFDDLLELSYRGDNSAIDMLVGDIYGGMDYSKVGLSSTIIASSFGKAISDKKELEDYKPEDIARSLLRMISNNIGQISYLNALQFGVKRIFFSGFFIRSHPFTMDTLSDAVNFWSKGEAKAMFLRHEGFLGAVGAFMSSYKQDLHELLVDQVDAVNKTQASLDLSIDCTIYAA</sequence>
<evidence type="ECO:0000256" key="6">
    <source>
        <dbReference type="ARBA" id="ARBA00022679"/>
    </source>
</evidence>
<dbReference type="GO" id="GO:0005524">
    <property type="term" value="F:ATP binding"/>
    <property type="evidence" value="ECO:0007669"/>
    <property type="project" value="UniProtKB-KW"/>
</dbReference>
<keyword evidence="8 12" id="KW-0418">Kinase</keyword>
<dbReference type="GO" id="GO:0015937">
    <property type="term" value="P:coenzyme A biosynthetic process"/>
    <property type="evidence" value="ECO:0007669"/>
    <property type="project" value="UniProtKB-KW"/>
</dbReference>
<dbReference type="FunFam" id="3.30.420.40:FF:000442">
    <property type="entry name" value="Pantothenate kinase 1"/>
    <property type="match status" value="1"/>
</dbReference>
<dbReference type="NCBIfam" id="TIGR00555">
    <property type="entry name" value="panK_eukar"/>
    <property type="match status" value="1"/>
</dbReference>
<dbReference type="PANTHER" id="PTHR12280">
    <property type="entry name" value="PANTOTHENATE KINASE"/>
    <property type="match status" value="1"/>
</dbReference>
<dbReference type="EC" id="2.7.1.33" evidence="4"/>
<evidence type="ECO:0000313" key="12">
    <source>
        <dbReference type="EMBL" id="KAF7829353.1"/>
    </source>
</evidence>
<comment type="catalytic activity">
    <reaction evidence="1">
        <text>(R)-pantothenate + ATP = (R)-4'-phosphopantothenate + ADP + H(+)</text>
        <dbReference type="Rhea" id="RHEA:16373"/>
        <dbReference type="ChEBI" id="CHEBI:10986"/>
        <dbReference type="ChEBI" id="CHEBI:15378"/>
        <dbReference type="ChEBI" id="CHEBI:29032"/>
        <dbReference type="ChEBI" id="CHEBI:30616"/>
        <dbReference type="ChEBI" id="CHEBI:456216"/>
        <dbReference type="EC" id="2.7.1.33"/>
    </reaction>
</comment>
<evidence type="ECO:0000256" key="1">
    <source>
        <dbReference type="ARBA" id="ARBA00001206"/>
    </source>
</evidence>
<keyword evidence="7" id="KW-0547">Nucleotide-binding</keyword>
<keyword evidence="5" id="KW-0963">Cytoplasm</keyword>
<comment type="pathway">
    <text evidence="3">Cofactor biosynthesis; coenzyme A biosynthesis; CoA from (R)-pantothenate: step 1/5.</text>
</comment>
<dbReference type="AlphaFoldDB" id="A0A834WQ64"/>
<dbReference type="InterPro" id="IPR004567">
    <property type="entry name" value="Type_II_PanK"/>
</dbReference>
<dbReference type="FunFam" id="3.30.420.40:FF:000025">
    <property type="entry name" value="pantothenate kinase 2, mitochondrial"/>
    <property type="match status" value="1"/>
</dbReference>
<name>A0A834WQ64_9FABA</name>
<gene>
    <name evidence="12" type="ORF">G2W53_020517</name>
</gene>
<dbReference type="InterPro" id="IPR043129">
    <property type="entry name" value="ATPase_NBD"/>
</dbReference>
<keyword evidence="13" id="KW-1185">Reference proteome</keyword>
<dbReference type="Gene3D" id="3.30.420.40">
    <property type="match status" value="2"/>
</dbReference>
<evidence type="ECO:0000256" key="10">
    <source>
        <dbReference type="ARBA" id="ARBA00022993"/>
    </source>
</evidence>
<evidence type="ECO:0000256" key="9">
    <source>
        <dbReference type="ARBA" id="ARBA00022840"/>
    </source>
</evidence>
<protein>
    <recommendedName>
        <fullName evidence="4">pantothenate kinase</fullName>
        <ecNumber evidence="4">2.7.1.33</ecNumber>
    </recommendedName>
</protein>
<dbReference type="PANTHER" id="PTHR12280:SF34">
    <property type="entry name" value="PANTOTHENATE KINASE 1"/>
    <property type="match status" value="1"/>
</dbReference>
<evidence type="ECO:0000256" key="5">
    <source>
        <dbReference type="ARBA" id="ARBA00022490"/>
    </source>
</evidence>
<dbReference type="SUPFAM" id="SSF53067">
    <property type="entry name" value="Actin-like ATPase domain"/>
    <property type="match status" value="2"/>
</dbReference>
<comment type="subcellular location">
    <subcellularLocation>
        <location evidence="2">Cytoplasm</location>
    </subcellularLocation>
</comment>
<dbReference type="GO" id="GO:0005634">
    <property type="term" value="C:nucleus"/>
    <property type="evidence" value="ECO:0007669"/>
    <property type="project" value="TreeGrafter"/>
</dbReference>
<proteinExistence type="inferred from homology"/>
<comment type="similarity">
    <text evidence="11">Belongs to the type II pantothenate kinase family.</text>
</comment>
<dbReference type="Proteomes" id="UP000634136">
    <property type="component" value="Unassembled WGS sequence"/>
</dbReference>
<evidence type="ECO:0000256" key="2">
    <source>
        <dbReference type="ARBA" id="ARBA00004496"/>
    </source>
</evidence>
<dbReference type="OrthoDB" id="498611at2759"/>
<keyword evidence="10" id="KW-0173">Coenzyme A biosynthesis</keyword>
<evidence type="ECO:0000256" key="4">
    <source>
        <dbReference type="ARBA" id="ARBA00012102"/>
    </source>
</evidence>
<dbReference type="CDD" id="cd24123">
    <property type="entry name" value="ASKHA_NBD_PanK-II_Pank4"/>
    <property type="match status" value="1"/>
</dbReference>
<keyword evidence="9" id="KW-0067">ATP-binding</keyword>
<accession>A0A834WQ64</accession>
<evidence type="ECO:0000256" key="7">
    <source>
        <dbReference type="ARBA" id="ARBA00022741"/>
    </source>
</evidence>
<comment type="caution">
    <text evidence="12">The sequence shown here is derived from an EMBL/GenBank/DDBJ whole genome shotgun (WGS) entry which is preliminary data.</text>
</comment>
<evidence type="ECO:0000313" key="13">
    <source>
        <dbReference type="Proteomes" id="UP000634136"/>
    </source>
</evidence>
<keyword evidence="6" id="KW-0808">Transferase</keyword>
<dbReference type="GO" id="GO:0004594">
    <property type="term" value="F:pantothenate kinase activity"/>
    <property type="evidence" value="ECO:0007669"/>
    <property type="project" value="UniProtKB-EC"/>
</dbReference>
<evidence type="ECO:0000256" key="11">
    <source>
        <dbReference type="ARBA" id="ARBA00060870"/>
    </source>
</evidence>
<dbReference type="GO" id="GO:0005829">
    <property type="term" value="C:cytosol"/>
    <property type="evidence" value="ECO:0007669"/>
    <property type="project" value="TreeGrafter"/>
</dbReference>
<dbReference type="Pfam" id="PF03630">
    <property type="entry name" value="Fumble"/>
    <property type="match status" value="1"/>
</dbReference>
<evidence type="ECO:0000256" key="3">
    <source>
        <dbReference type="ARBA" id="ARBA00005225"/>
    </source>
</evidence>
<organism evidence="12 13">
    <name type="scientific">Senna tora</name>
    <dbReference type="NCBI Taxonomy" id="362788"/>
    <lineage>
        <taxon>Eukaryota</taxon>
        <taxon>Viridiplantae</taxon>
        <taxon>Streptophyta</taxon>
        <taxon>Embryophyta</taxon>
        <taxon>Tracheophyta</taxon>
        <taxon>Spermatophyta</taxon>
        <taxon>Magnoliopsida</taxon>
        <taxon>eudicotyledons</taxon>
        <taxon>Gunneridae</taxon>
        <taxon>Pentapetalae</taxon>
        <taxon>rosids</taxon>
        <taxon>fabids</taxon>
        <taxon>Fabales</taxon>
        <taxon>Fabaceae</taxon>
        <taxon>Caesalpinioideae</taxon>
        <taxon>Cassia clade</taxon>
        <taxon>Senna</taxon>
    </lineage>
</organism>
<evidence type="ECO:0000256" key="8">
    <source>
        <dbReference type="ARBA" id="ARBA00022777"/>
    </source>
</evidence>